<dbReference type="RefSeq" id="WP_170069664.1">
    <property type="nucleotide sequence ID" value="NZ_JBIAKZ010000005.1"/>
</dbReference>
<comment type="caution">
    <text evidence="2">The sequence shown here is derived from an EMBL/GenBank/DDBJ whole genome shotgun (WGS) entry which is preliminary data.</text>
</comment>
<feature type="region of interest" description="Disordered" evidence="1">
    <location>
        <begin position="1"/>
        <end position="56"/>
    </location>
</feature>
<dbReference type="EMBL" id="PDJK01000002">
    <property type="protein sequence ID" value="PFG46754.1"/>
    <property type="molecule type" value="Genomic_DNA"/>
</dbReference>
<dbReference type="AlphaFoldDB" id="A0A2A9F5Z2"/>
<sequence length="56" mass="5676">MNDRHPAEGREPGPGVAANGRQARGSGYPGSGPGSRSDPAGSTITDAIRSAMNRRA</sequence>
<evidence type="ECO:0000313" key="2">
    <source>
        <dbReference type="EMBL" id="PFG46754.1"/>
    </source>
</evidence>
<protein>
    <submittedName>
        <fullName evidence="2">Uncharacterized protein</fullName>
    </submittedName>
</protein>
<organism evidence="2 3">
    <name type="scientific">Amycolatopsis sulphurea</name>
    <dbReference type="NCBI Taxonomy" id="76022"/>
    <lineage>
        <taxon>Bacteria</taxon>
        <taxon>Bacillati</taxon>
        <taxon>Actinomycetota</taxon>
        <taxon>Actinomycetes</taxon>
        <taxon>Pseudonocardiales</taxon>
        <taxon>Pseudonocardiaceae</taxon>
        <taxon>Amycolatopsis</taxon>
    </lineage>
</organism>
<name>A0A2A9F5Z2_9PSEU</name>
<proteinExistence type="predicted"/>
<accession>A0A2A9F5Z2</accession>
<feature type="compositionally biased region" description="Basic and acidic residues" evidence="1">
    <location>
        <begin position="1"/>
        <end position="11"/>
    </location>
</feature>
<evidence type="ECO:0000256" key="1">
    <source>
        <dbReference type="SAM" id="MobiDB-lite"/>
    </source>
</evidence>
<keyword evidence="3" id="KW-1185">Reference proteome</keyword>
<evidence type="ECO:0000313" key="3">
    <source>
        <dbReference type="Proteomes" id="UP000243542"/>
    </source>
</evidence>
<gene>
    <name evidence="2" type="ORF">ATK36_1750</name>
</gene>
<reference evidence="2 3" key="1">
    <citation type="submission" date="2017-10" db="EMBL/GenBank/DDBJ databases">
        <title>Sequencing the genomes of 1000 actinobacteria strains.</title>
        <authorList>
            <person name="Klenk H.-P."/>
        </authorList>
    </citation>
    <scope>NUCLEOTIDE SEQUENCE [LARGE SCALE GENOMIC DNA]</scope>
    <source>
        <strain evidence="2 3">DSM 46092</strain>
    </source>
</reference>
<dbReference type="Proteomes" id="UP000243542">
    <property type="component" value="Unassembled WGS sequence"/>
</dbReference>